<dbReference type="GO" id="GO:0044780">
    <property type="term" value="P:bacterial-type flagellum assembly"/>
    <property type="evidence" value="ECO:0007669"/>
    <property type="project" value="InterPro"/>
</dbReference>
<dbReference type="Pfam" id="PF05130">
    <property type="entry name" value="FlgN"/>
    <property type="match status" value="1"/>
</dbReference>
<evidence type="ECO:0000256" key="3">
    <source>
        <dbReference type="ARBA" id="ARBA00022795"/>
    </source>
</evidence>
<dbReference type="OrthoDB" id="5653052at2"/>
<dbReference type="EMBL" id="LN681225">
    <property type="protein sequence ID" value="CEK10456.1"/>
    <property type="molecule type" value="Genomic_DNA"/>
</dbReference>
<keyword evidence="5" id="KW-0966">Cell projection</keyword>
<dbReference type="KEGG" id="lha:LHA_1413"/>
<accession>A0A0A8USE8</accession>
<dbReference type="HOGENOM" id="CLU_1616955_0_0_6"/>
<keyword evidence="5" id="KW-0969">Cilium</keyword>
<keyword evidence="3" id="KW-1005">Bacterial flagellum biogenesis</keyword>
<evidence type="ECO:0000256" key="4">
    <source>
        <dbReference type="SAM" id="Coils"/>
    </source>
</evidence>
<keyword evidence="6" id="KW-1185">Reference proteome</keyword>
<reference evidence="6" key="1">
    <citation type="submission" date="2014-09" db="EMBL/GenBank/DDBJ databases">
        <authorList>
            <person name="Gomez-Valero L."/>
        </authorList>
    </citation>
    <scope>NUCLEOTIDE SEQUENCE [LARGE SCALE GENOMIC DNA]</scope>
    <source>
        <strain evidence="6">ATCC35250</strain>
    </source>
</reference>
<proteinExistence type="inferred from homology"/>
<comment type="function">
    <text evidence="1">Required for the efficient initiation of filament assembly.</text>
</comment>
<evidence type="ECO:0000256" key="2">
    <source>
        <dbReference type="ARBA" id="ARBA00007703"/>
    </source>
</evidence>
<comment type="similarity">
    <text evidence="2">Belongs to the FlgN family.</text>
</comment>
<feature type="coiled-coil region" evidence="4">
    <location>
        <begin position="10"/>
        <end position="69"/>
    </location>
</feature>
<protein>
    <submittedName>
        <fullName evidence="5">Putative flagella synthesis protein FlgN</fullName>
    </submittedName>
</protein>
<organism evidence="5 6">
    <name type="scientific">Legionella hackeliae</name>
    <dbReference type="NCBI Taxonomy" id="449"/>
    <lineage>
        <taxon>Bacteria</taxon>
        <taxon>Pseudomonadati</taxon>
        <taxon>Pseudomonadota</taxon>
        <taxon>Gammaproteobacteria</taxon>
        <taxon>Legionellales</taxon>
        <taxon>Legionellaceae</taxon>
        <taxon>Legionella</taxon>
    </lineage>
</organism>
<dbReference type="InterPro" id="IPR036679">
    <property type="entry name" value="FlgN-like_sf"/>
</dbReference>
<evidence type="ECO:0000313" key="5">
    <source>
        <dbReference type="EMBL" id="CEK10456.1"/>
    </source>
</evidence>
<name>A0A0A8USE8_LEGHA</name>
<gene>
    <name evidence="5" type="ORF">LHA_1413</name>
</gene>
<dbReference type="Gene3D" id="1.20.58.300">
    <property type="entry name" value="FlgN-like"/>
    <property type="match status" value="1"/>
</dbReference>
<dbReference type="AlphaFoldDB" id="A0A0A8USE8"/>
<dbReference type="STRING" id="449.LHA_1413"/>
<evidence type="ECO:0000256" key="1">
    <source>
        <dbReference type="ARBA" id="ARBA00002397"/>
    </source>
</evidence>
<keyword evidence="5" id="KW-0282">Flagellum</keyword>
<dbReference type="SUPFAM" id="SSF140566">
    <property type="entry name" value="FlgN-like"/>
    <property type="match status" value="1"/>
</dbReference>
<keyword evidence="4" id="KW-0175">Coiled coil</keyword>
<dbReference type="InterPro" id="IPR007809">
    <property type="entry name" value="FlgN-like"/>
</dbReference>
<dbReference type="RefSeq" id="WP_045105832.1">
    <property type="nucleotide sequence ID" value="NZ_LN681225.1"/>
</dbReference>
<dbReference type="Proteomes" id="UP000032803">
    <property type="component" value="Chromosome I"/>
</dbReference>
<evidence type="ECO:0000313" key="6">
    <source>
        <dbReference type="Proteomes" id="UP000032803"/>
    </source>
</evidence>
<sequence>MTDAKPATLIHILEQEINFIEKLITLLTEEKNALIARQFEMLESFATQKQELSNQLEQTTKQRVDLLGLDLQTKPAKKALEDFLMHCSIQETEKINSLNKILAEKLILCRELNTVNGQVITSNINTRQEIINALTGQSAESTASIYTATGNLKISNDPNSHQKA</sequence>
<dbReference type="PATRIC" id="fig|449.7.peg.630"/>